<dbReference type="CDD" id="cd00531">
    <property type="entry name" value="NTF2_like"/>
    <property type="match status" value="1"/>
</dbReference>
<dbReference type="SUPFAM" id="SSF54427">
    <property type="entry name" value="NTF2-like"/>
    <property type="match status" value="1"/>
</dbReference>
<feature type="transmembrane region" description="Helical" evidence="1">
    <location>
        <begin position="12"/>
        <end position="38"/>
    </location>
</feature>
<dbReference type="AlphaFoldDB" id="A0A856MK58"/>
<keyword evidence="1" id="KW-0472">Membrane</keyword>
<protein>
    <submittedName>
        <fullName evidence="3">Nuclear transport factor 2 family protein</fullName>
    </submittedName>
</protein>
<dbReference type="Pfam" id="PF13577">
    <property type="entry name" value="SnoaL_4"/>
    <property type="match status" value="1"/>
</dbReference>
<dbReference type="Proteomes" id="UP000503129">
    <property type="component" value="Chromosome"/>
</dbReference>
<dbReference type="EMBL" id="CP030118">
    <property type="protein sequence ID" value="QDL10932.1"/>
    <property type="molecule type" value="Genomic_DNA"/>
</dbReference>
<keyword evidence="4" id="KW-1185">Reference proteome</keyword>
<sequence length="201" mass="22024">MEKRREIVLKSIHFLLNSTTLIVIALAVTLVVVLGGTFEVTSAAQPNAELEIQKLTVCHALGIDAIGGGNLQEGKNILRDCSTQDAEFTNNLAGGVTKKQTGTDALADYIYSVYQANGYQATQHLIGSINVSVRNTNEATMSSYVHGTHKRSETSIDVANGTYEDEVVKVSGHWKIRRRTFNQINFLNLRSPTDSTRVNLE</sequence>
<keyword evidence="1" id="KW-0812">Transmembrane</keyword>
<evidence type="ECO:0000259" key="2">
    <source>
        <dbReference type="Pfam" id="PF13577"/>
    </source>
</evidence>
<dbReference type="KEGG" id="bsen:DP114_26195"/>
<dbReference type="InterPro" id="IPR032710">
    <property type="entry name" value="NTF2-like_dom_sf"/>
</dbReference>
<dbReference type="Gene3D" id="3.10.450.50">
    <property type="match status" value="1"/>
</dbReference>
<evidence type="ECO:0000256" key="1">
    <source>
        <dbReference type="SAM" id="Phobius"/>
    </source>
</evidence>
<feature type="domain" description="SnoaL-like" evidence="2">
    <location>
        <begin position="78"/>
        <end position="180"/>
    </location>
</feature>
<evidence type="ECO:0000313" key="4">
    <source>
        <dbReference type="Proteomes" id="UP000503129"/>
    </source>
</evidence>
<organism evidence="3 4">
    <name type="scientific">Brasilonema sennae CENA114</name>
    <dbReference type="NCBI Taxonomy" id="415709"/>
    <lineage>
        <taxon>Bacteria</taxon>
        <taxon>Bacillati</taxon>
        <taxon>Cyanobacteriota</taxon>
        <taxon>Cyanophyceae</taxon>
        <taxon>Nostocales</taxon>
        <taxon>Scytonemataceae</taxon>
        <taxon>Brasilonema</taxon>
        <taxon>Bromeliae group (in: Brasilonema)</taxon>
    </lineage>
</organism>
<keyword evidence="1" id="KW-1133">Transmembrane helix</keyword>
<dbReference type="InterPro" id="IPR037401">
    <property type="entry name" value="SnoaL-like"/>
</dbReference>
<proteinExistence type="predicted"/>
<reference evidence="3 4" key="1">
    <citation type="submission" date="2018-06" db="EMBL/GenBank/DDBJ databases">
        <title>Comparative genomics of Brasilonema spp. strains.</title>
        <authorList>
            <person name="Alvarenga D.O."/>
            <person name="Fiore M.F."/>
            <person name="Varani A.M."/>
        </authorList>
    </citation>
    <scope>NUCLEOTIDE SEQUENCE [LARGE SCALE GENOMIC DNA]</scope>
    <source>
        <strain evidence="3 4">CENA114</strain>
    </source>
</reference>
<accession>A0A856MK58</accession>
<gene>
    <name evidence="3" type="ORF">DP114_26195</name>
</gene>
<name>A0A856MK58_9CYAN</name>
<evidence type="ECO:0000313" key="3">
    <source>
        <dbReference type="EMBL" id="QDL10932.1"/>
    </source>
</evidence>